<keyword evidence="3" id="KW-1185">Reference proteome</keyword>
<evidence type="ECO:0000313" key="2">
    <source>
        <dbReference type="EMBL" id="KAE9408468.1"/>
    </source>
</evidence>
<evidence type="ECO:0000256" key="1">
    <source>
        <dbReference type="SAM" id="MobiDB-lite"/>
    </source>
</evidence>
<gene>
    <name evidence="2" type="ORF">BT96DRAFT_985799</name>
</gene>
<evidence type="ECO:0000313" key="3">
    <source>
        <dbReference type="Proteomes" id="UP000799118"/>
    </source>
</evidence>
<organism evidence="2 3">
    <name type="scientific">Gymnopus androsaceus JB14</name>
    <dbReference type="NCBI Taxonomy" id="1447944"/>
    <lineage>
        <taxon>Eukaryota</taxon>
        <taxon>Fungi</taxon>
        <taxon>Dikarya</taxon>
        <taxon>Basidiomycota</taxon>
        <taxon>Agaricomycotina</taxon>
        <taxon>Agaricomycetes</taxon>
        <taxon>Agaricomycetidae</taxon>
        <taxon>Agaricales</taxon>
        <taxon>Marasmiineae</taxon>
        <taxon>Omphalotaceae</taxon>
        <taxon>Gymnopus</taxon>
    </lineage>
</organism>
<feature type="compositionally biased region" description="Low complexity" evidence="1">
    <location>
        <begin position="69"/>
        <end position="90"/>
    </location>
</feature>
<dbReference type="EMBL" id="ML769391">
    <property type="protein sequence ID" value="KAE9408468.1"/>
    <property type="molecule type" value="Genomic_DNA"/>
</dbReference>
<dbReference type="AlphaFoldDB" id="A0A6A4IGS6"/>
<feature type="region of interest" description="Disordered" evidence="1">
    <location>
        <begin position="69"/>
        <end position="122"/>
    </location>
</feature>
<protein>
    <submittedName>
        <fullName evidence="2">Uncharacterized protein</fullName>
    </submittedName>
</protein>
<proteinExistence type="predicted"/>
<name>A0A6A4IGS6_9AGAR</name>
<sequence>MSEDGEVNLQHVVLRPGDSILISYAVPAAATPTISLSELTDVQAICIHSCHNVLTTEVAVNQQDETLPSFSSPLTELPSSSPLLPSSTSMPPSPILQAGTEGETQSPRAVRQNRSASTASDTRSYLRLGASTAADTGGLQATYVRRPFSVADYTGSFAWYAAYNRVPTPEEMNFNEQWPRSYLVIARGLRIGVFPDHIPFFQFVDVPGAVYVQALTMEQAKWFYMDHYYGPFPQPRILRCGSNLPHLPFPQDTLIIDKSDPQFDQDMYISVASHRPPLCYLKEGVRLIRISPIIPPLDYENQEDEKDDAEVEIKEEEDFSDDGGFDWTDEKSLAAAEKEALKGKTLQDKAGIAHKFRIKAGTSCANLNMAHPFLPFTCYENYTVRELALHITEPLPGETYPELTPVVPRGDPNPHMELTGEDEHRFLANDLEYEYSDLLGIFLDHCAAFRQQWQVEASIIECDTYNQLVAFILCKCRVTHDKMHPRFRQKLHGLAHHRAWQVVLAHCNSQATEEAQDEAHRKALEKRRNDCAAARGKPIPTEPLDPAEYKYVWM</sequence>
<reference evidence="2" key="1">
    <citation type="journal article" date="2019" name="Environ. Microbiol.">
        <title>Fungal ecological strategies reflected in gene transcription - a case study of two litter decomposers.</title>
        <authorList>
            <person name="Barbi F."/>
            <person name="Kohler A."/>
            <person name="Barry K."/>
            <person name="Baskaran P."/>
            <person name="Daum C."/>
            <person name="Fauchery L."/>
            <person name="Ihrmark K."/>
            <person name="Kuo A."/>
            <person name="LaButti K."/>
            <person name="Lipzen A."/>
            <person name="Morin E."/>
            <person name="Grigoriev I.V."/>
            <person name="Henrissat B."/>
            <person name="Lindahl B."/>
            <person name="Martin F."/>
        </authorList>
    </citation>
    <scope>NUCLEOTIDE SEQUENCE</scope>
    <source>
        <strain evidence="2">JB14</strain>
    </source>
</reference>
<feature type="compositionally biased region" description="Polar residues" evidence="1">
    <location>
        <begin position="102"/>
        <end position="122"/>
    </location>
</feature>
<accession>A0A6A4IGS6</accession>
<dbReference type="OrthoDB" id="3111051at2759"/>
<dbReference type="Proteomes" id="UP000799118">
    <property type="component" value="Unassembled WGS sequence"/>
</dbReference>